<geneLocation type="plasmid" evidence="1">
    <name>pSSLNP162</name>
</geneLocation>
<gene>
    <name evidence="1" type="ORF">FPV13_14525</name>
</gene>
<evidence type="ECO:0000313" key="1">
    <source>
        <dbReference type="EMBL" id="QDR66112.1"/>
    </source>
</evidence>
<dbReference type="AlphaFoldDB" id="A0A517CMM1"/>
<proteinExistence type="predicted"/>
<dbReference type="RefSeq" id="WP_152292160.1">
    <property type="nucleotide sequence ID" value="NZ_CP041918.1"/>
</dbReference>
<accession>A0A517CMM1</accession>
<dbReference type="EMBL" id="CP041918">
    <property type="protein sequence ID" value="QDR66112.1"/>
    <property type="molecule type" value="Genomic_DNA"/>
</dbReference>
<organism evidence="1">
    <name type="scientific">Mammaliicoccus sciuri</name>
    <name type="common">Staphylococcus sciuri</name>
    <dbReference type="NCBI Taxonomy" id="1296"/>
    <lineage>
        <taxon>Bacteria</taxon>
        <taxon>Bacillati</taxon>
        <taxon>Bacillota</taxon>
        <taxon>Bacilli</taxon>
        <taxon>Bacillales</taxon>
        <taxon>Staphylococcaceae</taxon>
        <taxon>Mammaliicoccus</taxon>
    </lineage>
</organism>
<protein>
    <submittedName>
        <fullName evidence="1">Toxin-antitoxin system, antitoxin component</fullName>
    </submittedName>
</protein>
<keyword evidence="1" id="KW-0614">Plasmid</keyword>
<reference evidence="1" key="1">
    <citation type="submission" date="2019-07" db="EMBL/GenBank/DDBJ databases">
        <title>Draft Genome Sequence of Megaplasmid-Bearing Staphylococcus scuiri strain B9-58B Isolated from Retail Pork.</title>
        <authorList>
            <person name="Neyaz L."/>
            <person name="Karki A.B."/>
            <person name="Fakhr M.K."/>
        </authorList>
    </citation>
    <scope>NUCLEOTIDE SEQUENCE</scope>
    <source>
        <strain evidence="1">B9-58B</strain>
        <plasmid evidence="1">pSSLNP162</plasmid>
    </source>
</reference>
<name>A0A517CMM1_MAMSC</name>
<dbReference type="Pfam" id="PF19807">
    <property type="entry name" value="DUF6290"/>
    <property type="match status" value="1"/>
</dbReference>
<dbReference type="InterPro" id="IPR046257">
    <property type="entry name" value="DUF6290"/>
</dbReference>
<dbReference type="NCBIfam" id="NF046040">
    <property type="entry name" value="RelB_antitoxin"/>
    <property type="match status" value="1"/>
</dbReference>
<sequence>MATITVRVSDEEKVFLEYMSKFLGISLSQIIKEYTLDELEDMYDAKVGDDALKEYRENGEQALDIDEVMKQWNVK</sequence>